<feature type="compositionally biased region" description="Polar residues" evidence="3">
    <location>
        <begin position="1"/>
        <end position="15"/>
    </location>
</feature>
<sequence length="279" mass="27944">MTVSDSGSRNGSGDASAQGAPDTSLPGSLTGKTVLVTGAAAGVGQGIALALGAAGASVVVTARRKEAAAEVADAIVAAGGTAAGVVCDVTSAEAVDAALAAAVEQFGRLDAVVHNATSRRSSEPVDLEHAPVDLWNEHAAVASVASYTLARAAHPYLKATAGSYLLLTSPAGMQGSANLSFYAAAKGAQRGFVKSLAREWGPDKIRVNGLAPLAVTPALDNAMRLDPTMEPRVTALIPMGWIGDTETDIGPCAVFLCSAASRYVTGQTLVVSGGRMTAL</sequence>
<evidence type="ECO:0000313" key="5">
    <source>
        <dbReference type="EMBL" id="MEU8132096.1"/>
    </source>
</evidence>
<gene>
    <name evidence="5" type="ORF">AB0C36_01155</name>
</gene>
<feature type="region of interest" description="Disordered" evidence="3">
    <location>
        <begin position="1"/>
        <end position="26"/>
    </location>
</feature>
<proteinExistence type="inferred from homology"/>
<dbReference type="PANTHER" id="PTHR43639">
    <property type="entry name" value="OXIDOREDUCTASE, SHORT-CHAIN DEHYDROGENASE/REDUCTASE FAMILY (AFU_ORTHOLOGUE AFUA_5G02870)"/>
    <property type="match status" value="1"/>
</dbReference>
<protein>
    <submittedName>
        <fullName evidence="5">SDR family oxidoreductase</fullName>
    </submittedName>
</protein>
<reference evidence="5 6" key="1">
    <citation type="submission" date="2024-06" db="EMBL/GenBank/DDBJ databases">
        <title>The Natural Products Discovery Center: Release of the First 8490 Sequenced Strains for Exploring Actinobacteria Biosynthetic Diversity.</title>
        <authorList>
            <person name="Kalkreuter E."/>
            <person name="Kautsar S.A."/>
            <person name="Yang D."/>
            <person name="Bader C.D."/>
            <person name="Teijaro C.N."/>
            <person name="Fluegel L."/>
            <person name="Davis C.M."/>
            <person name="Simpson J.R."/>
            <person name="Lauterbach L."/>
            <person name="Steele A.D."/>
            <person name="Gui C."/>
            <person name="Meng S."/>
            <person name="Li G."/>
            <person name="Viehrig K."/>
            <person name="Ye F."/>
            <person name="Su P."/>
            <person name="Kiefer A.F."/>
            <person name="Nichols A."/>
            <person name="Cepeda A.J."/>
            <person name="Yan W."/>
            <person name="Fan B."/>
            <person name="Jiang Y."/>
            <person name="Adhikari A."/>
            <person name="Zheng C.-J."/>
            <person name="Schuster L."/>
            <person name="Cowan T.M."/>
            <person name="Smanski M.J."/>
            <person name="Chevrette M.G."/>
            <person name="De Carvalho L.P.S."/>
            <person name="Shen B."/>
        </authorList>
    </citation>
    <scope>NUCLEOTIDE SEQUENCE [LARGE SCALE GENOMIC DNA]</scope>
    <source>
        <strain evidence="5 6">NPDC048946</strain>
    </source>
</reference>
<dbReference type="InterPro" id="IPR057326">
    <property type="entry name" value="KR_dom"/>
</dbReference>
<dbReference type="PRINTS" id="PR00081">
    <property type="entry name" value="GDHRDH"/>
</dbReference>
<comment type="similarity">
    <text evidence="1">Belongs to the short-chain dehydrogenases/reductases (SDR) family.</text>
</comment>
<dbReference type="InterPro" id="IPR002347">
    <property type="entry name" value="SDR_fam"/>
</dbReference>
<dbReference type="PANTHER" id="PTHR43639:SF1">
    <property type="entry name" value="SHORT-CHAIN DEHYDROGENASE_REDUCTASE FAMILY PROTEIN"/>
    <property type="match status" value="1"/>
</dbReference>
<comment type="caution">
    <text evidence="5">The sequence shown here is derived from an EMBL/GenBank/DDBJ whole genome shotgun (WGS) entry which is preliminary data.</text>
</comment>
<evidence type="ECO:0000259" key="4">
    <source>
        <dbReference type="SMART" id="SM00822"/>
    </source>
</evidence>
<name>A0ABV3D8U0_9ACTN</name>
<dbReference type="Gene3D" id="3.40.50.720">
    <property type="entry name" value="NAD(P)-binding Rossmann-like Domain"/>
    <property type="match status" value="1"/>
</dbReference>
<dbReference type="Proteomes" id="UP001551482">
    <property type="component" value="Unassembled WGS sequence"/>
</dbReference>
<evidence type="ECO:0000256" key="1">
    <source>
        <dbReference type="ARBA" id="ARBA00006484"/>
    </source>
</evidence>
<feature type="domain" description="Ketoreductase" evidence="4">
    <location>
        <begin position="32"/>
        <end position="220"/>
    </location>
</feature>
<dbReference type="SUPFAM" id="SSF51735">
    <property type="entry name" value="NAD(P)-binding Rossmann-fold domains"/>
    <property type="match status" value="1"/>
</dbReference>
<evidence type="ECO:0000256" key="2">
    <source>
        <dbReference type="ARBA" id="ARBA00023002"/>
    </source>
</evidence>
<dbReference type="SMART" id="SM00822">
    <property type="entry name" value="PKS_KR"/>
    <property type="match status" value="1"/>
</dbReference>
<dbReference type="EMBL" id="JBEZFP010000002">
    <property type="protein sequence ID" value="MEU8132096.1"/>
    <property type="molecule type" value="Genomic_DNA"/>
</dbReference>
<accession>A0ABV3D8U0</accession>
<dbReference type="RefSeq" id="WP_358347365.1">
    <property type="nucleotide sequence ID" value="NZ_JBEZFP010000002.1"/>
</dbReference>
<dbReference type="InterPro" id="IPR036291">
    <property type="entry name" value="NAD(P)-bd_dom_sf"/>
</dbReference>
<keyword evidence="2" id="KW-0560">Oxidoreductase</keyword>
<dbReference type="Pfam" id="PF13561">
    <property type="entry name" value="adh_short_C2"/>
    <property type="match status" value="1"/>
</dbReference>
<keyword evidence="6" id="KW-1185">Reference proteome</keyword>
<organism evidence="5 6">
    <name type="scientific">Streptodolium elevatio</name>
    <dbReference type="NCBI Taxonomy" id="3157996"/>
    <lineage>
        <taxon>Bacteria</taxon>
        <taxon>Bacillati</taxon>
        <taxon>Actinomycetota</taxon>
        <taxon>Actinomycetes</taxon>
        <taxon>Kitasatosporales</taxon>
        <taxon>Streptomycetaceae</taxon>
        <taxon>Streptodolium</taxon>
    </lineage>
</organism>
<evidence type="ECO:0000313" key="6">
    <source>
        <dbReference type="Proteomes" id="UP001551482"/>
    </source>
</evidence>
<evidence type="ECO:0000256" key="3">
    <source>
        <dbReference type="SAM" id="MobiDB-lite"/>
    </source>
</evidence>